<dbReference type="SMART" id="SM00228">
    <property type="entry name" value="PDZ"/>
    <property type="match status" value="1"/>
</dbReference>
<evidence type="ECO:0000256" key="6">
    <source>
        <dbReference type="ARBA" id="ARBA00022902"/>
    </source>
</evidence>
<evidence type="ECO:0000313" key="15">
    <source>
        <dbReference type="Proteomes" id="UP000261620"/>
    </source>
</evidence>
<evidence type="ECO:0000259" key="13">
    <source>
        <dbReference type="PROSITE" id="PS50106"/>
    </source>
</evidence>
<feature type="compositionally biased region" description="Basic and acidic residues" evidence="12">
    <location>
        <begin position="315"/>
        <end position="324"/>
    </location>
</feature>
<dbReference type="CDD" id="cd06790">
    <property type="entry name" value="PDZ_neurabin-like"/>
    <property type="match status" value="1"/>
</dbReference>
<dbReference type="Pfam" id="PF00595">
    <property type="entry name" value="PDZ"/>
    <property type="match status" value="1"/>
</dbReference>
<dbReference type="InterPro" id="IPR043446">
    <property type="entry name" value="Neurabin-like"/>
</dbReference>
<keyword evidence="7" id="KW-0770">Synapse</keyword>
<keyword evidence="9" id="KW-0009">Actin-binding</keyword>
<keyword evidence="3" id="KW-0963">Cytoplasm</keyword>
<keyword evidence="15" id="KW-1185">Reference proteome</keyword>
<reference evidence="14" key="2">
    <citation type="submission" date="2025-09" db="UniProtKB">
        <authorList>
            <consortium name="Ensembl"/>
        </authorList>
    </citation>
    <scope>IDENTIFICATION</scope>
</reference>
<feature type="compositionally biased region" description="Polar residues" evidence="12">
    <location>
        <begin position="259"/>
        <end position="270"/>
    </location>
</feature>
<reference evidence="14" key="1">
    <citation type="submission" date="2025-08" db="UniProtKB">
        <authorList>
            <consortium name="Ensembl"/>
        </authorList>
    </citation>
    <scope>IDENTIFICATION</scope>
</reference>
<name>A0A3Q3WUC8_MOLML</name>
<feature type="compositionally biased region" description="Polar residues" evidence="12">
    <location>
        <begin position="38"/>
        <end position="50"/>
    </location>
</feature>
<dbReference type="Pfam" id="PF17817">
    <property type="entry name" value="PDZ_5"/>
    <property type="match status" value="1"/>
</dbReference>
<feature type="domain" description="PDZ" evidence="13">
    <location>
        <begin position="448"/>
        <end position="536"/>
    </location>
</feature>
<dbReference type="Proteomes" id="UP000261620">
    <property type="component" value="Unplaced"/>
</dbReference>
<dbReference type="InterPro" id="IPR001478">
    <property type="entry name" value="PDZ"/>
</dbReference>
<dbReference type="PROSITE" id="PS50106">
    <property type="entry name" value="PDZ"/>
    <property type="match status" value="1"/>
</dbReference>
<sequence>SRTVMPNGGSGNSNLRSSSPHRNAYQAGLVALKKATDHVSSAPNGGSDTASKPVLLPRPTGRGRKYGSNVHRIKNMFMQMQSPGDEEDGAKMIEQAVKLSLPRASSLNENVDHSALLKLGATVSERVNRFDSKPSSEGVGLSKLQETRRIFEQRTLQKERASGFQDSRLDVVARFNGSTEALDRLDDGPTEAVSPTVSQLSAVFEKTDSKNNLYLHQRRSGPALAPKPKPPPKADTGDQLSNSSSSSSSEVKPELGVQPTATEAKGSSTVAAQQEQADEQDSSTVSEVRARLVQAEVHASLENGENEPSRSSPSSEEKGDSERKDEEEENDDDGSRKDDYSEGDLVDISAYSGLGEDDSGGSQLDDEEDEEDDEVYQPETSCSEIPGLPEEEEPPPSNRKIQFSTAPIKVFATYSNEDYDRRNDDVDPMAASAEYELEKRVEKLDLFPVELEKDSDGLGISIIGMGAGADMGLEKLGIFVKTVTEGGAAQRDGRIQVNDLIVEVDGTSLVGVTQSLAASVLRNTSGTVRFIIGREKPGEQSEVAQLIQQTLEQERWQREMMEQRYKQYMDDDEETGEYATDEDEEMSPVFPNSIEVFDLAENQDMLSPVELDPEKLAHKFKELQIKHAVTQAEIQLLKRKLAHAEQDKLRWRMERAQLEQNIQDSKERMEKLEGYWMEAQSLCKAVDEHLKETQAQYQTLERKYSKAKRLIKEYQQKEIEYLKKETAQRRAQEQTEATQKEEADSLQEKVSETVPLGSGEELCSGSPCWLSLQNLPPAPPFPIWPEIPDPVLVIVSLQLYLKTCLLNLEGIFFS</sequence>
<protein>
    <recommendedName>
        <fullName evidence="13">PDZ domain-containing protein</fullName>
    </recommendedName>
</protein>
<feature type="region of interest" description="Disordered" evidence="12">
    <location>
        <begin position="36"/>
        <end position="67"/>
    </location>
</feature>
<comment type="subcellular location">
    <subcellularLocation>
        <location evidence="1">Cytoplasm</location>
        <location evidence="1">Cytoskeleton</location>
    </subcellularLocation>
    <subcellularLocation>
        <location evidence="11">Synapse</location>
    </subcellularLocation>
</comment>
<dbReference type="GO" id="GO:0019722">
    <property type="term" value="P:calcium-mediated signaling"/>
    <property type="evidence" value="ECO:0007669"/>
    <property type="project" value="TreeGrafter"/>
</dbReference>
<evidence type="ECO:0000256" key="8">
    <source>
        <dbReference type="ARBA" id="ARBA00023054"/>
    </source>
</evidence>
<dbReference type="InterPro" id="IPR036034">
    <property type="entry name" value="PDZ_sf"/>
</dbReference>
<keyword evidence="2" id="KW-0217">Developmental protein</keyword>
<feature type="region of interest" description="Disordered" evidence="12">
    <location>
        <begin position="730"/>
        <end position="751"/>
    </location>
</feature>
<dbReference type="AlphaFoldDB" id="A0A3Q3WUC8"/>
<dbReference type="PANTHER" id="PTHR16154">
    <property type="entry name" value="NEURABIN"/>
    <property type="match status" value="1"/>
</dbReference>
<evidence type="ECO:0000256" key="9">
    <source>
        <dbReference type="ARBA" id="ARBA00023203"/>
    </source>
</evidence>
<evidence type="ECO:0000256" key="12">
    <source>
        <dbReference type="SAM" id="MobiDB-lite"/>
    </source>
</evidence>
<feature type="region of interest" description="Disordered" evidence="12">
    <location>
        <begin position="1"/>
        <end position="20"/>
    </location>
</feature>
<accession>A0A3Q3WUC8</accession>
<keyword evidence="6" id="KW-0524">Neurogenesis</keyword>
<evidence type="ECO:0000256" key="2">
    <source>
        <dbReference type="ARBA" id="ARBA00022473"/>
    </source>
</evidence>
<feature type="region of interest" description="Disordered" evidence="12">
    <location>
        <begin position="218"/>
        <end position="402"/>
    </location>
</feature>
<dbReference type="OMA" id="KVPHHKK"/>
<dbReference type="GO" id="GO:0007015">
    <property type="term" value="P:actin filament organization"/>
    <property type="evidence" value="ECO:0007669"/>
    <property type="project" value="TreeGrafter"/>
</dbReference>
<dbReference type="GO" id="GO:0030425">
    <property type="term" value="C:dendrite"/>
    <property type="evidence" value="ECO:0007669"/>
    <property type="project" value="TreeGrafter"/>
</dbReference>
<evidence type="ECO:0000256" key="7">
    <source>
        <dbReference type="ARBA" id="ARBA00023018"/>
    </source>
</evidence>
<evidence type="ECO:0000313" key="14">
    <source>
        <dbReference type="Ensembl" id="ENSMMOP00000012864.1"/>
    </source>
</evidence>
<evidence type="ECO:0000256" key="10">
    <source>
        <dbReference type="ARBA" id="ARBA00023212"/>
    </source>
</evidence>
<proteinExistence type="predicted"/>
<evidence type="ECO:0000256" key="3">
    <source>
        <dbReference type="ARBA" id="ARBA00022490"/>
    </source>
</evidence>
<dbReference type="GO" id="GO:0051015">
    <property type="term" value="F:actin filament binding"/>
    <property type="evidence" value="ECO:0007669"/>
    <property type="project" value="TreeGrafter"/>
</dbReference>
<dbReference type="InterPro" id="IPR040645">
    <property type="entry name" value="Neurabin-1/2_PDZ"/>
</dbReference>
<dbReference type="GO" id="GO:0005737">
    <property type="term" value="C:cytoplasm"/>
    <property type="evidence" value="ECO:0007669"/>
    <property type="project" value="TreeGrafter"/>
</dbReference>
<evidence type="ECO:0000256" key="4">
    <source>
        <dbReference type="ARBA" id="ARBA00022553"/>
    </source>
</evidence>
<dbReference type="FunFam" id="2.30.42.10:FF:000010">
    <property type="entry name" value="Neurabin-1 isoform 1"/>
    <property type="match status" value="1"/>
</dbReference>
<dbReference type="GO" id="GO:0031175">
    <property type="term" value="P:neuron projection development"/>
    <property type="evidence" value="ECO:0007669"/>
    <property type="project" value="TreeGrafter"/>
</dbReference>
<keyword evidence="10" id="KW-0206">Cytoskeleton</keyword>
<dbReference type="STRING" id="94237.ENSMMOP00000012864"/>
<keyword evidence="5" id="KW-0221">Differentiation</keyword>
<evidence type="ECO:0000256" key="5">
    <source>
        <dbReference type="ARBA" id="ARBA00022782"/>
    </source>
</evidence>
<organism evidence="14 15">
    <name type="scientific">Mola mola</name>
    <name type="common">Ocean sunfish</name>
    <name type="synonym">Tetraodon mola</name>
    <dbReference type="NCBI Taxonomy" id="94237"/>
    <lineage>
        <taxon>Eukaryota</taxon>
        <taxon>Metazoa</taxon>
        <taxon>Chordata</taxon>
        <taxon>Craniata</taxon>
        <taxon>Vertebrata</taxon>
        <taxon>Euteleostomi</taxon>
        <taxon>Actinopterygii</taxon>
        <taxon>Neopterygii</taxon>
        <taxon>Teleostei</taxon>
        <taxon>Neoteleostei</taxon>
        <taxon>Acanthomorphata</taxon>
        <taxon>Eupercaria</taxon>
        <taxon>Tetraodontiformes</taxon>
        <taxon>Molidae</taxon>
        <taxon>Mola</taxon>
    </lineage>
</organism>
<dbReference type="GO" id="GO:0014069">
    <property type="term" value="C:postsynaptic density"/>
    <property type="evidence" value="ECO:0007669"/>
    <property type="project" value="TreeGrafter"/>
</dbReference>
<evidence type="ECO:0000256" key="1">
    <source>
        <dbReference type="ARBA" id="ARBA00004245"/>
    </source>
</evidence>
<dbReference type="SUPFAM" id="SSF50156">
    <property type="entry name" value="PDZ domain-like"/>
    <property type="match status" value="1"/>
</dbReference>
<keyword evidence="4" id="KW-0597">Phosphoprotein</keyword>
<dbReference type="PANTHER" id="PTHR16154:SF24">
    <property type="entry name" value="NEURABIN-2"/>
    <property type="match status" value="1"/>
</dbReference>
<dbReference type="GO" id="GO:0015629">
    <property type="term" value="C:actin cytoskeleton"/>
    <property type="evidence" value="ECO:0007669"/>
    <property type="project" value="TreeGrafter"/>
</dbReference>
<evidence type="ECO:0000256" key="11">
    <source>
        <dbReference type="ARBA" id="ARBA00034103"/>
    </source>
</evidence>
<dbReference type="Ensembl" id="ENSMMOT00000013076.1">
    <property type="protein sequence ID" value="ENSMMOP00000012864.1"/>
    <property type="gene ID" value="ENSMMOG00000009890.1"/>
</dbReference>
<feature type="compositionally biased region" description="Acidic residues" evidence="12">
    <location>
        <begin position="355"/>
        <end position="376"/>
    </location>
</feature>
<dbReference type="Gene3D" id="2.30.42.10">
    <property type="match status" value="1"/>
</dbReference>
<keyword evidence="8" id="KW-0175">Coiled coil</keyword>